<proteinExistence type="predicted"/>
<dbReference type="Proteomes" id="UP000054516">
    <property type="component" value="Unassembled WGS sequence"/>
</dbReference>
<keyword evidence="1" id="KW-0479">Metal-binding</keyword>
<dbReference type="EMBL" id="DF977447">
    <property type="protein sequence ID" value="GAP90144.1"/>
    <property type="molecule type" value="Genomic_DNA"/>
</dbReference>
<accession>A0A1W2TP24</accession>
<evidence type="ECO:0000313" key="3">
    <source>
        <dbReference type="EMBL" id="GAP90144.1"/>
    </source>
</evidence>
<dbReference type="OrthoDB" id="8062037at2759"/>
<protein>
    <recommendedName>
        <fullName evidence="2">RING-type domain-containing protein</fullName>
    </recommendedName>
</protein>
<dbReference type="SUPFAM" id="SSF57850">
    <property type="entry name" value="RING/U-box"/>
    <property type="match status" value="1"/>
</dbReference>
<evidence type="ECO:0000259" key="2">
    <source>
        <dbReference type="PROSITE" id="PS50089"/>
    </source>
</evidence>
<name>A0A1W2TP24_ROSNE</name>
<keyword evidence="1" id="KW-0862">Zinc</keyword>
<feature type="domain" description="RING-type" evidence="2">
    <location>
        <begin position="26"/>
        <end position="77"/>
    </location>
</feature>
<dbReference type="PROSITE" id="PS50089">
    <property type="entry name" value="ZF_RING_2"/>
    <property type="match status" value="1"/>
</dbReference>
<sequence>MPGQYSNQIQDWMGIMIVGDRIVASCELCDNELSTHDPASSHDGTEVFTILPCGHCYGYHCLRRELQGDPDPRCPVCGMPAGHGEYGHQVRLEVLRQEDY</sequence>
<evidence type="ECO:0000256" key="1">
    <source>
        <dbReference type="PROSITE-ProRule" id="PRU00175"/>
    </source>
</evidence>
<dbReference type="GO" id="GO:0008270">
    <property type="term" value="F:zinc ion binding"/>
    <property type="evidence" value="ECO:0007669"/>
    <property type="project" value="UniProtKB-KW"/>
</dbReference>
<reference evidence="3" key="1">
    <citation type="submission" date="2016-03" db="EMBL/GenBank/DDBJ databases">
        <title>Draft genome sequence of Rosellinia necatrix.</title>
        <authorList>
            <person name="Kanematsu S."/>
        </authorList>
    </citation>
    <scope>NUCLEOTIDE SEQUENCE [LARGE SCALE GENOMIC DNA]</scope>
    <source>
        <strain evidence="3">W97</strain>
    </source>
</reference>
<dbReference type="InterPro" id="IPR013083">
    <property type="entry name" value="Znf_RING/FYVE/PHD"/>
</dbReference>
<evidence type="ECO:0000313" key="4">
    <source>
        <dbReference type="Proteomes" id="UP000054516"/>
    </source>
</evidence>
<keyword evidence="4" id="KW-1185">Reference proteome</keyword>
<dbReference type="InterPro" id="IPR001841">
    <property type="entry name" value="Znf_RING"/>
</dbReference>
<dbReference type="AlphaFoldDB" id="A0A1W2TP24"/>
<organism evidence="3">
    <name type="scientific">Rosellinia necatrix</name>
    <name type="common">White root-rot fungus</name>
    <dbReference type="NCBI Taxonomy" id="77044"/>
    <lineage>
        <taxon>Eukaryota</taxon>
        <taxon>Fungi</taxon>
        <taxon>Dikarya</taxon>
        <taxon>Ascomycota</taxon>
        <taxon>Pezizomycotina</taxon>
        <taxon>Sordariomycetes</taxon>
        <taxon>Xylariomycetidae</taxon>
        <taxon>Xylariales</taxon>
        <taxon>Xylariaceae</taxon>
        <taxon>Rosellinia</taxon>
    </lineage>
</organism>
<keyword evidence="1" id="KW-0863">Zinc-finger</keyword>
<gene>
    <name evidence="3" type="ORF">SAMD00023353_0204120</name>
</gene>
<dbReference type="Gene3D" id="3.30.40.10">
    <property type="entry name" value="Zinc/RING finger domain, C3HC4 (zinc finger)"/>
    <property type="match status" value="1"/>
</dbReference>